<dbReference type="RefSeq" id="WP_089152537.1">
    <property type="nucleotide sequence ID" value="NZ_CP015269.1"/>
</dbReference>
<geneLocation type="plasmid" evidence="2 3">
    <name>unnamed 2</name>
</geneLocation>
<evidence type="ECO:0000256" key="1">
    <source>
        <dbReference type="SAM" id="MobiDB-lite"/>
    </source>
</evidence>
<gene>
    <name evidence="2" type="ORF">MYCOZU2_05977</name>
</gene>
<reference evidence="2 3" key="1">
    <citation type="journal article" date="2017" name="Lancet Infect. Dis.">
        <title>Global outbreak of severe Mycobacterium chimaera disease after cardiac surgery: a molecular epidemiological study.</title>
        <authorList>
            <person name="van Ingen J."/>
            <person name="Kohl T."/>
            <person name="Kranzer K."/>
            <person name="Hasse B."/>
            <person name="Keller P."/>
            <person name="Szafranska A."/>
            <person name="Hillemann D."/>
            <person name="Chand M."/>
            <person name="Schreiber P."/>
            <person name="Sommerstein R."/>
            <person name="Berger C."/>
            <person name="Genoni M."/>
            <person name="Ruegg C."/>
            <person name="Troillet N."/>
            <person name="Widmer A.F."/>
            <person name="Becker S.L."/>
            <person name="Herrmann M."/>
            <person name="Eckmanns T."/>
            <person name="Haller S."/>
            <person name="Hoeller C."/>
            <person name="Debast S.B."/>
            <person name="Wolfhagen M.J."/>
            <person name="Hopman J."/>
            <person name="Kluytmans J."/>
            <person name="Langelaar M."/>
            <person name="Notermans D.W."/>
            <person name="ten Oever J."/>
            <person name="van den Barselaar P."/>
            <person name="Vonk A.B.A."/>
            <person name="Vos M.C."/>
            <person name="Ahmed N."/>
            <person name="Brown T."/>
            <person name="Crook D."/>
            <person name="Lamagni T."/>
            <person name="Phin N."/>
            <person name="Smith E.G."/>
            <person name="Zambon M."/>
            <person name="Serr A."/>
            <person name="Goetting T."/>
            <person name="Ebner W."/>
            <person name="Thuermer A."/>
            <person name="Utpatel C."/>
            <person name="Sproer C."/>
            <person name="Bunk B."/>
            <person name="Nubel U."/>
            <person name="Bloemberg G."/>
            <person name="Bottger E."/>
            <person name="Niemann S."/>
            <person name="Wagner D."/>
            <person name="Sax H."/>
        </authorList>
    </citation>
    <scope>NUCLEOTIDE SEQUENCE [LARGE SCALE GENOMIC DNA]</scope>
    <source>
        <strain evidence="2 3">ZUERICH-2</strain>
        <plasmid evidence="2 3">unnamed 2</plasmid>
    </source>
</reference>
<feature type="compositionally biased region" description="Basic and acidic residues" evidence="1">
    <location>
        <begin position="149"/>
        <end position="158"/>
    </location>
</feature>
<dbReference type="Proteomes" id="UP000198286">
    <property type="component" value="Plasmid unnamed 2"/>
</dbReference>
<keyword evidence="2" id="KW-0614">Plasmid</keyword>
<protein>
    <submittedName>
        <fullName evidence="2">Uncharacterized protein</fullName>
    </submittedName>
</protein>
<feature type="region of interest" description="Disordered" evidence="1">
    <location>
        <begin position="139"/>
        <end position="158"/>
    </location>
</feature>
<organism evidence="2 3">
    <name type="scientific">Mycobacterium intracellulare subsp. chimaera</name>
    <dbReference type="NCBI Taxonomy" id="222805"/>
    <lineage>
        <taxon>Bacteria</taxon>
        <taxon>Bacillati</taxon>
        <taxon>Actinomycetota</taxon>
        <taxon>Actinomycetes</taxon>
        <taxon>Mycobacteriales</taxon>
        <taxon>Mycobacteriaceae</taxon>
        <taxon>Mycobacterium</taxon>
        <taxon>Mycobacterium avium complex (MAC)</taxon>
    </lineage>
</organism>
<dbReference type="EMBL" id="CP015269">
    <property type="protein sequence ID" value="ASL18322.1"/>
    <property type="molecule type" value="Genomic_DNA"/>
</dbReference>
<evidence type="ECO:0000313" key="2">
    <source>
        <dbReference type="EMBL" id="ASL18322.1"/>
    </source>
</evidence>
<sequence length="265" mass="29436">MGNALKALLAERHIYGYSDFLAEYKRRANELDLPRGALPPTRSQYYRWISGQVRTLPRGDHCAVLERMFPGWTAEGLFSNQNHQDNSLYNPKADGGVLSSITPAIEPAILEGLWVTGYLLGGTRQRHVDLSTITATGTGIKSRNYPPRPRVEGDGFGHETETSAKLFGRNIMGHFRNTNDRYFYGSLHLSVLPGENILDGYYTGFTNDTHVVAEPWRWIRIEQVSVAGVDLSLVVLGEPGAVYDAIVKHPQLGGPIALREIIETS</sequence>
<proteinExistence type="predicted"/>
<dbReference type="AlphaFoldDB" id="A0A7U5MRH2"/>
<evidence type="ECO:0000313" key="3">
    <source>
        <dbReference type="Proteomes" id="UP000198286"/>
    </source>
</evidence>
<accession>A0A7U5MRH2</accession>
<name>A0A7U5MRH2_MYCIT</name>